<gene>
    <name evidence="1" type="ORF">GCM10009759_78860</name>
</gene>
<proteinExistence type="predicted"/>
<evidence type="ECO:0000313" key="1">
    <source>
        <dbReference type="EMBL" id="GAA2126452.1"/>
    </source>
</evidence>
<accession>A0ABN2YFJ0</accession>
<comment type="caution">
    <text evidence="1">The sequence shown here is derived from an EMBL/GenBank/DDBJ whole genome shotgun (WGS) entry which is preliminary data.</text>
</comment>
<dbReference type="EMBL" id="BAAANS010000122">
    <property type="protein sequence ID" value="GAA2126452.1"/>
    <property type="molecule type" value="Genomic_DNA"/>
</dbReference>
<dbReference type="Proteomes" id="UP001500897">
    <property type="component" value="Unassembled WGS sequence"/>
</dbReference>
<reference evidence="1 2" key="1">
    <citation type="journal article" date="2019" name="Int. J. Syst. Evol. Microbiol.">
        <title>The Global Catalogue of Microorganisms (GCM) 10K type strain sequencing project: providing services to taxonomists for standard genome sequencing and annotation.</title>
        <authorList>
            <consortium name="The Broad Institute Genomics Platform"/>
            <consortium name="The Broad Institute Genome Sequencing Center for Infectious Disease"/>
            <person name="Wu L."/>
            <person name="Ma J."/>
        </authorList>
    </citation>
    <scope>NUCLEOTIDE SEQUENCE [LARGE SCALE GENOMIC DNA]</scope>
    <source>
        <strain evidence="1 2">JCM 14559</strain>
    </source>
</reference>
<organism evidence="1 2">
    <name type="scientific">Kitasatospora saccharophila</name>
    <dbReference type="NCBI Taxonomy" id="407973"/>
    <lineage>
        <taxon>Bacteria</taxon>
        <taxon>Bacillati</taxon>
        <taxon>Actinomycetota</taxon>
        <taxon>Actinomycetes</taxon>
        <taxon>Kitasatosporales</taxon>
        <taxon>Streptomycetaceae</taxon>
        <taxon>Kitasatospora</taxon>
    </lineage>
</organism>
<sequence length="125" mass="13580">MLKRSGFPLGSGKSSLVSRAPYDMVHSGYVVQNGGAAKNVAVVLLRDCCASKGGMPRRVMVRDFKIHYTPRQGLRGLRPADLLVLRGKIPKLRVRVRFSLPAPLKSPRSATWGFFAAQANAGFGL</sequence>
<evidence type="ECO:0000313" key="2">
    <source>
        <dbReference type="Proteomes" id="UP001500897"/>
    </source>
</evidence>
<protein>
    <submittedName>
        <fullName evidence="1">Uncharacterized protein</fullName>
    </submittedName>
</protein>
<keyword evidence="2" id="KW-1185">Reference proteome</keyword>
<name>A0ABN2YFJ0_9ACTN</name>